<dbReference type="Proteomes" id="UP000285693">
    <property type="component" value="Unassembled WGS sequence"/>
</dbReference>
<dbReference type="EMBL" id="CYXR01000007">
    <property type="protein sequence ID" value="CUM86218.1"/>
    <property type="molecule type" value="Genomic_DNA"/>
</dbReference>
<organism evidence="2 7">
    <name type="scientific">Coprococcus comes</name>
    <dbReference type="NCBI Taxonomy" id="410072"/>
    <lineage>
        <taxon>Bacteria</taxon>
        <taxon>Bacillati</taxon>
        <taxon>Bacillota</taxon>
        <taxon>Clostridia</taxon>
        <taxon>Lachnospirales</taxon>
        <taxon>Lachnospiraceae</taxon>
        <taxon>Coprococcus</taxon>
    </lineage>
</organism>
<dbReference type="STRING" id="410072.ERS852525_01719"/>
<evidence type="ECO:0000313" key="6">
    <source>
        <dbReference type="EMBL" id="RHG62485.1"/>
    </source>
</evidence>
<dbReference type="Proteomes" id="UP000260655">
    <property type="component" value="Unassembled WGS sequence"/>
</dbReference>
<dbReference type="Pfam" id="PF01987">
    <property type="entry name" value="AIM24"/>
    <property type="match status" value="1"/>
</dbReference>
<dbReference type="InterPro" id="IPR036983">
    <property type="entry name" value="AIM24_sf"/>
</dbReference>
<dbReference type="AlphaFoldDB" id="A0A174I1D1"/>
<gene>
    <name evidence="6" type="ORF">DW252_02840</name>
    <name evidence="5" type="ORF">DW656_16880</name>
    <name evidence="4" type="ORF">DWW65_09810</name>
    <name evidence="3" type="ORF">DXD67_08510</name>
    <name evidence="2" type="ORF">ERS852481_02888</name>
    <name evidence="1" type="ORF">ERS852574_01179</name>
</gene>
<dbReference type="InterPro" id="IPR016031">
    <property type="entry name" value="Trp_RNA-bd_attenuator-like_dom"/>
</dbReference>
<evidence type="ECO:0000313" key="11">
    <source>
        <dbReference type="Proteomes" id="UP000285693"/>
    </source>
</evidence>
<evidence type="ECO:0000313" key="3">
    <source>
        <dbReference type="EMBL" id="RGJ23516.1"/>
    </source>
</evidence>
<protein>
    <submittedName>
        <fullName evidence="2">Protein of uncharacterized function DUF124</fullName>
    </submittedName>
    <submittedName>
        <fullName evidence="3">TIGR00266 family protein</fullName>
    </submittedName>
</protein>
<accession>A0A174I1D1</accession>
<evidence type="ECO:0000313" key="7">
    <source>
        <dbReference type="Proteomes" id="UP000095362"/>
    </source>
</evidence>
<dbReference type="EMBL" id="CYZK01000028">
    <property type="protein sequence ID" value="CUO79100.1"/>
    <property type="molecule type" value="Genomic_DNA"/>
</dbReference>
<evidence type="ECO:0000313" key="9">
    <source>
        <dbReference type="Proteomes" id="UP000260655"/>
    </source>
</evidence>
<reference evidence="7 8" key="1">
    <citation type="submission" date="2015-09" db="EMBL/GenBank/DDBJ databases">
        <authorList>
            <consortium name="Pathogen Informatics"/>
        </authorList>
    </citation>
    <scope>NUCLEOTIDE SEQUENCE [LARGE SCALE GENOMIC DNA]</scope>
    <source>
        <strain evidence="2 7">2789STDY5834866</strain>
        <strain evidence="1 8">2789STDY5834962</strain>
    </source>
</reference>
<evidence type="ECO:0000313" key="4">
    <source>
        <dbReference type="EMBL" id="RGU45017.1"/>
    </source>
</evidence>
<dbReference type="PANTHER" id="PTHR43657">
    <property type="entry name" value="TRYPTOPHAN RNA-BINDING ATTENUATOR PROTEIN-LIKE PROTEIN"/>
    <property type="match status" value="1"/>
</dbReference>
<sequence length="227" mass="24135">MKKYEILGGNLPVVVCELSAGESMITESGSMSWMSPNMKMETISGGGMKKMFGRLMSGDSAFQNRYTAEGADGMIAFASSFPGAIKALEISNGHSMIVQKSAFLASEEGVELSMHFQKKLGKGIFGGEGFIMQRLSGNGTAFVEIDGHAVEYDLSAGQEILISTGYLAAMEETCTMDVVAVKGVKNMLIGGEGIFNTVVKGPGKVILQTMPISKVAELLTPFFADKK</sequence>
<dbReference type="EMBL" id="QRIM01000002">
    <property type="protein sequence ID" value="RHG62485.1"/>
    <property type="molecule type" value="Genomic_DNA"/>
</dbReference>
<evidence type="ECO:0000313" key="2">
    <source>
        <dbReference type="EMBL" id="CUO79100.1"/>
    </source>
</evidence>
<evidence type="ECO:0000313" key="8">
    <source>
        <dbReference type="Proteomes" id="UP000095727"/>
    </source>
</evidence>
<dbReference type="NCBIfam" id="TIGR00266">
    <property type="entry name" value="TIGR00266 family protein"/>
    <property type="match status" value="1"/>
</dbReference>
<evidence type="ECO:0000313" key="10">
    <source>
        <dbReference type="Proteomes" id="UP000284579"/>
    </source>
</evidence>
<dbReference type="Proteomes" id="UP000095362">
    <property type="component" value="Unassembled WGS sequence"/>
</dbReference>
<proteinExistence type="predicted"/>
<evidence type="ECO:0000313" key="5">
    <source>
        <dbReference type="EMBL" id="RHF79401.1"/>
    </source>
</evidence>
<dbReference type="EMBL" id="QRHO01000049">
    <property type="protein sequence ID" value="RHF79401.1"/>
    <property type="molecule type" value="Genomic_DNA"/>
</dbReference>
<dbReference type="RefSeq" id="WP_055156124.1">
    <property type="nucleotide sequence ID" value="NZ_CYXR01000007.1"/>
</dbReference>
<dbReference type="Proteomes" id="UP000284579">
    <property type="component" value="Unassembled WGS sequence"/>
</dbReference>
<dbReference type="EMBL" id="QRXY01000012">
    <property type="protein sequence ID" value="RGU45017.1"/>
    <property type="molecule type" value="Genomic_DNA"/>
</dbReference>
<dbReference type="Gene3D" id="3.60.160.10">
    <property type="entry name" value="Mitochondrial biogenesis AIM24"/>
    <property type="match status" value="1"/>
</dbReference>
<dbReference type="PANTHER" id="PTHR43657:SF1">
    <property type="entry name" value="ALTERED INHERITANCE OF MITOCHONDRIA PROTEIN 24, MITOCHONDRIAL"/>
    <property type="match status" value="1"/>
</dbReference>
<reference evidence="9 10" key="2">
    <citation type="submission" date="2018-08" db="EMBL/GenBank/DDBJ databases">
        <title>A genome reference for cultivated species of the human gut microbiota.</title>
        <authorList>
            <person name="Zou Y."/>
            <person name="Xue W."/>
            <person name="Luo G."/>
        </authorList>
    </citation>
    <scope>NUCLEOTIDE SEQUENCE [LARGE SCALE GENOMIC DNA]</scope>
    <source>
        <strain evidence="4 11">AF16-31</strain>
        <strain evidence="6 12">AM22-12LB</strain>
        <strain evidence="5 10">AM23-3</strain>
        <strain evidence="3 9">TM07-19</strain>
    </source>
</reference>
<dbReference type="Proteomes" id="UP000095727">
    <property type="component" value="Unassembled WGS sequence"/>
</dbReference>
<dbReference type="InterPro" id="IPR002838">
    <property type="entry name" value="AIM24"/>
</dbReference>
<dbReference type="EMBL" id="QSOV01000007">
    <property type="protein sequence ID" value="RGJ23516.1"/>
    <property type="molecule type" value="Genomic_DNA"/>
</dbReference>
<evidence type="ECO:0000313" key="12">
    <source>
        <dbReference type="Proteomes" id="UP000286595"/>
    </source>
</evidence>
<dbReference type="Proteomes" id="UP000286595">
    <property type="component" value="Unassembled WGS sequence"/>
</dbReference>
<evidence type="ECO:0000313" key="1">
    <source>
        <dbReference type="EMBL" id="CUM86218.1"/>
    </source>
</evidence>
<name>A0A174I1D1_9FIRM</name>
<dbReference type="PaxDb" id="410072-ERS852525_01719"/>
<dbReference type="SUPFAM" id="SSF51219">
    <property type="entry name" value="TRAP-like"/>
    <property type="match status" value="1"/>
</dbReference>